<dbReference type="Proteomes" id="UP000064967">
    <property type="component" value="Chromosome"/>
</dbReference>
<dbReference type="PANTHER" id="PTHR43162">
    <property type="match status" value="1"/>
</dbReference>
<dbReference type="SUPFAM" id="SSF51735">
    <property type="entry name" value="NAD(P)-binding Rossmann-fold domains"/>
    <property type="match status" value="1"/>
</dbReference>
<keyword evidence="3" id="KW-1185">Reference proteome</keyword>
<evidence type="ECO:0000313" key="3">
    <source>
        <dbReference type="Proteomes" id="UP000064967"/>
    </source>
</evidence>
<gene>
    <name evidence="2" type="ORF">AKJ09_07044</name>
</gene>
<dbReference type="InterPro" id="IPR036291">
    <property type="entry name" value="NAD(P)-bd_dom_sf"/>
</dbReference>
<evidence type="ECO:0000313" key="2">
    <source>
        <dbReference type="EMBL" id="AKV00381.1"/>
    </source>
</evidence>
<feature type="domain" description="NAD(P)-binding" evidence="1">
    <location>
        <begin position="4"/>
        <end position="167"/>
    </location>
</feature>
<accession>A0A0K1Q3F6</accession>
<dbReference type="EMBL" id="CP012333">
    <property type="protein sequence ID" value="AKV00381.1"/>
    <property type="molecule type" value="Genomic_DNA"/>
</dbReference>
<name>A0A0K1Q3F6_9BACT</name>
<dbReference type="Pfam" id="PF13460">
    <property type="entry name" value="NAD_binding_10"/>
    <property type="match status" value="1"/>
</dbReference>
<organism evidence="2 3">
    <name type="scientific">Labilithrix luteola</name>
    <dbReference type="NCBI Taxonomy" id="1391654"/>
    <lineage>
        <taxon>Bacteria</taxon>
        <taxon>Pseudomonadati</taxon>
        <taxon>Myxococcota</taxon>
        <taxon>Polyangia</taxon>
        <taxon>Polyangiales</taxon>
        <taxon>Labilitrichaceae</taxon>
        <taxon>Labilithrix</taxon>
    </lineage>
</organism>
<protein>
    <recommendedName>
        <fullName evidence="1">NAD(P)-binding domain-containing protein</fullName>
    </recommendedName>
</protein>
<proteinExistence type="predicted"/>
<dbReference type="PATRIC" id="fig|1391654.3.peg.7149"/>
<dbReference type="AlphaFoldDB" id="A0A0K1Q3F6"/>
<sequence>MRELDSKGARFRVLVRDLGRATTVPESAERFVGDIGRPETLGPAFEGVDKLFLLTQGIGTEYAANSLAAAKRAGVRHIVFLSSYSVAPEYLAGNPLPAMARWHHEREVLLRDTGIPATILRPGGFMTNALDWLPTLREGGYVIDAIGPGRYAPIDTADVGAVAAHTLLTAGHDDKAYVLTGDESLTISEQVRILANALGRHIEVREAATPADAVRSRFPNGAPPALAEAITEGFRIMRADTRGFRTDTVERLLGRRPTSFADWCRKNASAFHAP</sequence>
<dbReference type="InterPro" id="IPR016040">
    <property type="entry name" value="NAD(P)-bd_dom"/>
</dbReference>
<dbReference type="Gene3D" id="3.40.50.720">
    <property type="entry name" value="NAD(P)-binding Rossmann-like Domain"/>
    <property type="match status" value="1"/>
</dbReference>
<evidence type="ECO:0000259" key="1">
    <source>
        <dbReference type="Pfam" id="PF13460"/>
    </source>
</evidence>
<dbReference type="KEGG" id="llu:AKJ09_07044"/>
<dbReference type="PANTHER" id="PTHR43162:SF1">
    <property type="entry name" value="PRESTALK A DIFFERENTIATION PROTEIN A"/>
    <property type="match status" value="1"/>
</dbReference>
<dbReference type="Gene3D" id="3.90.25.10">
    <property type="entry name" value="UDP-galactose 4-epimerase, domain 1"/>
    <property type="match status" value="1"/>
</dbReference>
<dbReference type="STRING" id="1391654.AKJ09_07044"/>
<reference evidence="2 3" key="1">
    <citation type="submission" date="2015-08" db="EMBL/GenBank/DDBJ databases">
        <authorList>
            <person name="Babu N.S."/>
            <person name="Beckwith C.J."/>
            <person name="Beseler K.G."/>
            <person name="Brison A."/>
            <person name="Carone J.V."/>
            <person name="Caskin T.P."/>
            <person name="Diamond M."/>
            <person name="Durham M.E."/>
            <person name="Foxe J.M."/>
            <person name="Go M."/>
            <person name="Henderson B.A."/>
            <person name="Jones I.B."/>
            <person name="McGettigan J.A."/>
            <person name="Micheletti S.J."/>
            <person name="Nasrallah M.E."/>
            <person name="Ortiz D."/>
            <person name="Piller C.R."/>
            <person name="Privatt S.R."/>
            <person name="Schneider S.L."/>
            <person name="Sharp S."/>
            <person name="Smith T.C."/>
            <person name="Stanton J.D."/>
            <person name="Ullery H.E."/>
            <person name="Wilson R.J."/>
            <person name="Serrano M.G."/>
            <person name="Buck G."/>
            <person name="Lee V."/>
            <person name="Wang Y."/>
            <person name="Carvalho R."/>
            <person name="Voegtly L."/>
            <person name="Shi R."/>
            <person name="Duckworth R."/>
            <person name="Johnson A."/>
            <person name="Loviza R."/>
            <person name="Walstead R."/>
            <person name="Shah Z."/>
            <person name="Kiflezghi M."/>
            <person name="Wade K."/>
            <person name="Ball S.L."/>
            <person name="Bradley K.W."/>
            <person name="Asai D.J."/>
            <person name="Bowman C.A."/>
            <person name="Russell D.A."/>
            <person name="Pope W.H."/>
            <person name="Jacobs-Sera D."/>
            <person name="Hendrix R.W."/>
            <person name="Hatfull G.F."/>
        </authorList>
    </citation>
    <scope>NUCLEOTIDE SEQUENCE [LARGE SCALE GENOMIC DNA]</scope>
    <source>
        <strain evidence="2 3">DSM 27648</strain>
    </source>
</reference>
<dbReference type="InterPro" id="IPR051604">
    <property type="entry name" value="Ergot_Alk_Oxidoreductase"/>
</dbReference>